<name>A0ACB9LI58_9MYRT</name>
<dbReference type="EMBL" id="CM042890">
    <property type="protein sequence ID" value="KAI4311185.1"/>
    <property type="molecule type" value="Genomic_DNA"/>
</dbReference>
<reference evidence="2" key="1">
    <citation type="journal article" date="2023" name="Front. Plant Sci.">
        <title>Chromosomal-level genome assembly of Melastoma candidum provides insights into trichome evolution.</title>
        <authorList>
            <person name="Zhong Y."/>
            <person name="Wu W."/>
            <person name="Sun C."/>
            <person name="Zou P."/>
            <person name="Liu Y."/>
            <person name="Dai S."/>
            <person name="Zhou R."/>
        </authorList>
    </citation>
    <scope>NUCLEOTIDE SEQUENCE [LARGE SCALE GENOMIC DNA]</scope>
</reference>
<evidence type="ECO:0000313" key="2">
    <source>
        <dbReference type="Proteomes" id="UP001057402"/>
    </source>
</evidence>
<evidence type="ECO:0000313" key="1">
    <source>
        <dbReference type="EMBL" id="KAI4311185.1"/>
    </source>
</evidence>
<organism evidence="1 2">
    <name type="scientific">Melastoma candidum</name>
    <dbReference type="NCBI Taxonomy" id="119954"/>
    <lineage>
        <taxon>Eukaryota</taxon>
        <taxon>Viridiplantae</taxon>
        <taxon>Streptophyta</taxon>
        <taxon>Embryophyta</taxon>
        <taxon>Tracheophyta</taxon>
        <taxon>Spermatophyta</taxon>
        <taxon>Magnoliopsida</taxon>
        <taxon>eudicotyledons</taxon>
        <taxon>Gunneridae</taxon>
        <taxon>Pentapetalae</taxon>
        <taxon>rosids</taxon>
        <taxon>malvids</taxon>
        <taxon>Myrtales</taxon>
        <taxon>Melastomataceae</taxon>
        <taxon>Melastomatoideae</taxon>
        <taxon>Melastomateae</taxon>
        <taxon>Melastoma</taxon>
    </lineage>
</organism>
<dbReference type="Proteomes" id="UP001057402">
    <property type="component" value="Chromosome 11"/>
</dbReference>
<protein>
    <submittedName>
        <fullName evidence="1">Uncharacterized protein</fullName>
    </submittedName>
</protein>
<accession>A0ACB9LI58</accession>
<keyword evidence="2" id="KW-1185">Reference proteome</keyword>
<comment type="caution">
    <text evidence="1">The sequence shown here is derived from an EMBL/GenBank/DDBJ whole genome shotgun (WGS) entry which is preliminary data.</text>
</comment>
<gene>
    <name evidence="1" type="ORF">MLD38_036099</name>
</gene>
<proteinExistence type="predicted"/>
<sequence length="274" mass="30773">MLRHRVLGTIRVRPYATSSSPSDYSSQSRGGLPRLFFPVLPSAKGGVVRIQGDEFFHMTKVLRLSADDRAVQWEGWIGEWDHRGHPSDRVGFHCTRGPSVDRSPDTPMTRVSCIWVAKRTGSLKNERVTPLLTQRSPLISDNRVERLERVVLAATKQCQRLYEMRIHPPLDIANIAEQVRRSKLSFLALAKAPPLLKVLTSQRDEPEGLIIIGPEGDFAEKELNILTEAGAAKVGLGQHQLRVETATVALLAILMLWYDRNNQITVDRSITFIP</sequence>